<dbReference type="AlphaFoldDB" id="A0A6J4KLB3"/>
<feature type="region of interest" description="Disordered" evidence="1">
    <location>
        <begin position="1"/>
        <end position="23"/>
    </location>
</feature>
<gene>
    <name evidence="2" type="ORF">AVDCRST_MAG93-5107</name>
</gene>
<name>A0A6J4KLB3_9CHLR</name>
<evidence type="ECO:0000256" key="1">
    <source>
        <dbReference type="SAM" id="MobiDB-lite"/>
    </source>
</evidence>
<sequence>MTQQERINPLGRETRKESVDLRPAFPVPLTGRFEDLLKAIDAAESSRGGSIGGAQPSRSP</sequence>
<reference evidence="2" key="1">
    <citation type="submission" date="2020-02" db="EMBL/GenBank/DDBJ databases">
        <authorList>
            <person name="Meier V. D."/>
        </authorList>
    </citation>
    <scope>NUCLEOTIDE SEQUENCE</scope>
    <source>
        <strain evidence="2">AVDCRST_MAG93</strain>
    </source>
</reference>
<proteinExistence type="predicted"/>
<protein>
    <submittedName>
        <fullName evidence="2">Uncharacterized protein</fullName>
    </submittedName>
</protein>
<dbReference type="EMBL" id="CADCTR010001722">
    <property type="protein sequence ID" value="CAA9309164.1"/>
    <property type="molecule type" value="Genomic_DNA"/>
</dbReference>
<evidence type="ECO:0000313" key="2">
    <source>
        <dbReference type="EMBL" id="CAA9309164.1"/>
    </source>
</evidence>
<organism evidence="2">
    <name type="scientific">uncultured Chloroflexia bacterium</name>
    <dbReference type="NCBI Taxonomy" id="1672391"/>
    <lineage>
        <taxon>Bacteria</taxon>
        <taxon>Bacillati</taxon>
        <taxon>Chloroflexota</taxon>
        <taxon>Chloroflexia</taxon>
        <taxon>environmental samples</taxon>
    </lineage>
</organism>
<accession>A0A6J4KLB3</accession>